<reference evidence="1 2" key="1">
    <citation type="submission" date="2021-01" db="EMBL/GenBank/DDBJ databases">
        <title>Whole genome shotgun sequence of Planotetraspora kaengkrachanensis NBRC 104272.</title>
        <authorList>
            <person name="Komaki H."/>
            <person name="Tamura T."/>
        </authorList>
    </citation>
    <scope>NUCLEOTIDE SEQUENCE [LARGE SCALE GENOMIC DNA]</scope>
    <source>
        <strain evidence="1 2">NBRC 104272</strain>
    </source>
</reference>
<dbReference type="Proteomes" id="UP000630097">
    <property type="component" value="Unassembled WGS sequence"/>
</dbReference>
<dbReference type="EMBL" id="BONV01000014">
    <property type="protein sequence ID" value="GIG80528.1"/>
    <property type="molecule type" value="Genomic_DNA"/>
</dbReference>
<dbReference type="InterPro" id="IPR023393">
    <property type="entry name" value="START-like_dom_sf"/>
</dbReference>
<organism evidence="1 2">
    <name type="scientific">Planotetraspora kaengkrachanensis</name>
    <dbReference type="NCBI Taxonomy" id="575193"/>
    <lineage>
        <taxon>Bacteria</taxon>
        <taxon>Bacillati</taxon>
        <taxon>Actinomycetota</taxon>
        <taxon>Actinomycetes</taxon>
        <taxon>Streptosporangiales</taxon>
        <taxon>Streptosporangiaceae</taxon>
        <taxon>Planotetraspora</taxon>
    </lineage>
</organism>
<proteinExistence type="predicted"/>
<protein>
    <submittedName>
        <fullName evidence="1">Polyketide cyclase</fullName>
    </submittedName>
</protein>
<dbReference type="RefSeq" id="WP_203883924.1">
    <property type="nucleotide sequence ID" value="NZ_BAABHH010000012.1"/>
</dbReference>
<dbReference type="PANTHER" id="PTHR39332:SF7">
    <property type="entry name" value="SRPBCC FAMILY PROTEIN"/>
    <property type="match status" value="1"/>
</dbReference>
<comment type="caution">
    <text evidence="1">The sequence shown here is derived from an EMBL/GenBank/DDBJ whole genome shotgun (WGS) entry which is preliminary data.</text>
</comment>
<dbReference type="CDD" id="cd07821">
    <property type="entry name" value="PYR_PYL_RCAR_like"/>
    <property type="match status" value="1"/>
</dbReference>
<evidence type="ECO:0000313" key="1">
    <source>
        <dbReference type="EMBL" id="GIG80528.1"/>
    </source>
</evidence>
<dbReference type="Pfam" id="PF10604">
    <property type="entry name" value="Polyketide_cyc2"/>
    <property type="match status" value="1"/>
</dbReference>
<evidence type="ECO:0000313" key="2">
    <source>
        <dbReference type="Proteomes" id="UP000630097"/>
    </source>
</evidence>
<name>A0A8J3LWR3_9ACTN</name>
<gene>
    <name evidence="1" type="ORF">Pka01_36550</name>
</gene>
<sequence length="140" mass="15349">MDKPYASTVIKADADEVWAFLRDFGNLEQWLPGITTCEIEDGGALAPGAVRRIDGAGGVFRERLLSLDDAGRSLTYEIIECPLPVRDYRATCRVAPVTDTGEAFVEWHASFEADDPGRVAKIFARGVFAPGLDSLRKRFG</sequence>
<dbReference type="Gene3D" id="3.30.530.20">
    <property type="match status" value="1"/>
</dbReference>
<dbReference type="SUPFAM" id="SSF55961">
    <property type="entry name" value="Bet v1-like"/>
    <property type="match status" value="1"/>
</dbReference>
<dbReference type="InterPro" id="IPR019587">
    <property type="entry name" value="Polyketide_cyclase/dehydratase"/>
</dbReference>
<dbReference type="AlphaFoldDB" id="A0A8J3LWR3"/>
<accession>A0A8J3LWR3</accession>
<dbReference type="PANTHER" id="PTHR39332">
    <property type="entry name" value="BLL4707 PROTEIN"/>
    <property type="match status" value="1"/>
</dbReference>
<keyword evidence="2" id="KW-1185">Reference proteome</keyword>